<sequence length="121" mass="13995">MPFLLLLLLPPILLHRRVLLLPVQRHRMRGCLRFLVVRRIHLVPTGKLVRIVLLEPQVPRFARNGRHQTTFTTPTAAKWLLAQLMFTLLKSPAWRVVVLALFIPASEIDSVLFSPLQIPER</sequence>
<proteinExistence type="predicted"/>
<keyword evidence="1" id="KW-0732">Signal</keyword>
<reference evidence="2" key="1">
    <citation type="submission" date="2021-05" db="EMBL/GenBank/DDBJ databases">
        <authorList>
            <person name="Alioto T."/>
            <person name="Alioto T."/>
            <person name="Gomez Garrido J."/>
        </authorList>
    </citation>
    <scope>NUCLEOTIDE SEQUENCE</scope>
</reference>
<dbReference type="AlphaFoldDB" id="A0A8D8JVJ0"/>
<evidence type="ECO:0000256" key="1">
    <source>
        <dbReference type="SAM" id="SignalP"/>
    </source>
</evidence>
<dbReference type="EMBL" id="HBUE01301978">
    <property type="protein sequence ID" value="CAG6579420.1"/>
    <property type="molecule type" value="Transcribed_RNA"/>
</dbReference>
<name>A0A8D8JVJ0_CULPI</name>
<accession>A0A8D8JVJ0</accession>
<organism evidence="2">
    <name type="scientific">Culex pipiens</name>
    <name type="common">House mosquito</name>
    <dbReference type="NCBI Taxonomy" id="7175"/>
    <lineage>
        <taxon>Eukaryota</taxon>
        <taxon>Metazoa</taxon>
        <taxon>Ecdysozoa</taxon>
        <taxon>Arthropoda</taxon>
        <taxon>Hexapoda</taxon>
        <taxon>Insecta</taxon>
        <taxon>Pterygota</taxon>
        <taxon>Neoptera</taxon>
        <taxon>Endopterygota</taxon>
        <taxon>Diptera</taxon>
        <taxon>Nematocera</taxon>
        <taxon>Culicoidea</taxon>
        <taxon>Culicidae</taxon>
        <taxon>Culicinae</taxon>
        <taxon>Culicini</taxon>
        <taxon>Culex</taxon>
        <taxon>Culex</taxon>
    </lineage>
</organism>
<dbReference type="EMBL" id="HBUE01195980">
    <property type="protein sequence ID" value="CAG6527698.1"/>
    <property type="molecule type" value="Transcribed_RNA"/>
</dbReference>
<evidence type="ECO:0000313" key="2">
    <source>
        <dbReference type="EMBL" id="CAG6579420.1"/>
    </source>
</evidence>
<feature type="signal peptide" evidence="1">
    <location>
        <begin position="1"/>
        <end position="20"/>
    </location>
</feature>
<protein>
    <submittedName>
        <fullName evidence="2">(northern house mosquito) hypothetical protein</fullName>
    </submittedName>
</protein>
<feature type="chain" id="PRO_5036261207" evidence="1">
    <location>
        <begin position="21"/>
        <end position="121"/>
    </location>
</feature>